<dbReference type="SUPFAM" id="SSF52266">
    <property type="entry name" value="SGNH hydrolase"/>
    <property type="match status" value="1"/>
</dbReference>
<dbReference type="PANTHER" id="PTHR30383">
    <property type="entry name" value="THIOESTERASE 1/PROTEASE 1/LYSOPHOSPHOLIPASE L1"/>
    <property type="match status" value="1"/>
</dbReference>
<feature type="domain" description="SGNH hydrolase-type esterase" evidence="2">
    <location>
        <begin position="130"/>
        <end position="274"/>
    </location>
</feature>
<dbReference type="Pfam" id="PF13472">
    <property type="entry name" value="Lipase_GDSL_2"/>
    <property type="match status" value="1"/>
</dbReference>
<dbReference type="InterPro" id="IPR036514">
    <property type="entry name" value="SGNH_hydro_sf"/>
</dbReference>
<dbReference type="InterPro" id="IPR051532">
    <property type="entry name" value="Ester_Hydrolysis_Enzymes"/>
</dbReference>
<sequence length="291" mass="33409">MTDRTLKSEPNTLKSNRVLNSLKNYPTWALLSLAVNALLILVVGWLLRDSWWPVDYQISPSVARESLLLEASSTTPGLGKRHQLTYQKWMDILQQEAKVAAEKQPTHLNILLGDSLSLWFPPDLLPTNKNWLNQGISGEVSQGLWRRLGLFDRTQPERIYIMIGINDLIRGVDDRTLLQNYRLILRRLRRVHPQTQVIVQSILPHGGEEATWEGRDRLIAIPITRIQQLNQQLAAIAQEEEVKFLDLYPLFTNAQGHLRADLTTDGLHLNRQGYLVWRSAIQMYTQLVLGE</sequence>
<keyword evidence="1" id="KW-0812">Transmembrane</keyword>
<dbReference type="Gene3D" id="3.40.50.1110">
    <property type="entry name" value="SGNH hydrolase"/>
    <property type="match status" value="1"/>
</dbReference>
<dbReference type="PANTHER" id="PTHR30383:SF5">
    <property type="entry name" value="SGNH HYDROLASE-TYPE ESTERASE DOMAIN-CONTAINING PROTEIN"/>
    <property type="match status" value="1"/>
</dbReference>
<evidence type="ECO:0000313" key="4">
    <source>
        <dbReference type="Proteomes" id="UP001576784"/>
    </source>
</evidence>
<accession>A0ABV4XUT8</accession>
<proteinExistence type="predicted"/>
<dbReference type="Proteomes" id="UP001576784">
    <property type="component" value="Unassembled WGS sequence"/>
</dbReference>
<comment type="caution">
    <text evidence="3">The sequence shown here is derived from an EMBL/GenBank/DDBJ whole genome shotgun (WGS) entry which is preliminary data.</text>
</comment>
<keyword evidence="1" id="KW-0472">Membrane</keyword>
<gene>
    <name evidence="3" type="ORF">ACE1CI_21460</name>
</gene>
<evidence type="ECO:0000256" key="1">
    <source>
        <dbReference type="SAM" id="Phobius"/>
    </source>
</evidence>
<reference evidence="3 4" key="1">
    <citation type="submission" date="2024-09" db="EMBL/GenBank/DDBJ databases">
        <title>Floridaenema gen nov. (Aerosakkonemataceae, Aerosakkonematales ord. nov., Cyanobacteria) from benthic tropical and subtropical fresh waters, with the description of four new species.</title>
        <authorList>
            <person name="Moretto J.A."/>
            <person name="Berthold D.E."/>
            <person name="Lefler F.W."/>
            <person name="Huang I.-S."/>
            <person name="Laughinghouse H. IV."/>
        </authorList>
    </citation>
    <scope>NUCLEOTIDE SEQUENCE [LARGE SCALE GENOMIC DNA]</scope>
    <source>
        <strain evidence="3 4">BLCC-F50</strain>
    </source>
</reference>
<name>A0ABV4XUT8_9CYAN</name>
<evidence type="ECO:0000259" key="2">
    <source>
        <dbReference type="Pfam" id="PF13472"/>
    </source>
</evidence>
<keyword evidence="1" id="KW-1133">Transmembrane helix</keyword>
<protein>
    <submittedName>
        <fullName evidence="3">GDSL-type esterase/lipase family protein</fullName>
    </submittedName>
</protein>
<feature type="transmembrane region" description="Helical" evidence="1">
    <location>
        <begin position="25"/>
        <end position="47"/>
    </location>
</feature>
<keyword evidence="4" id="KW-1185">Reference proteome</keyword>
<dbReference type="RefSeq" id="WP_413265116.1">
    <property type="nucleotide sequence ID" value="NZ_JBHFNR010000157.1"/>
</dbReference>
<dbReference type="InterPro" id="IPR013830">
    <property type="entry name" value="SGNH_hydro"/>
</dbReference>
<evidence type="ECO:0000313" key="3">
    <source>
        <dbReference type="EMBL" id="MFB2895481.1"/>
    </source>
</evidence>
<organism evidence="3 4">
    <name type="scientific">Floridaenema flaviceps BLCC-F50</name>
    <dbReference type="NCBI Taxonomy" id="3153642"/>
    <lineage>
        <taxon>Bacteria</taxon>
        <taxon>Bacillati</taxon>
        <taxon>Cyanobacteriota</taxon>
        <taxon>Cyanophyceae</taxon>
        <taxon>Oscillatoriophycideae</taxon>
        <taxon>Aerosakkonematales</taxon>
        <taxon>Aerosakkonemataceae</taxon>
        <taxon>Floridanema</taxon>
        <taxon>Floridanema flaviceps</taxon>
    </lineage>
</organism>
<dbReference type="EMBL" id="JBHFNR010000157">
    <property type="protein sequence ID" value="MFB2895481.1"/>
    <property type="molecule type" value="Genomic_DNA"/>
</dbReference>